<protein>
    <submittedName>
        <fullName evidence="2">Uncharacterized protein</fullName>
    </submittedName>
</protein>
<dbReference type="InParanoid" id="A0A1Y2DYP9"/>
<sequence length="126" mass="14264">MLLVFREACHFSHLNNLPPNQLNRITSNSRHGVTWAFVALAPFTVVCVLAAACLGSVTIIKDKKYEEGTGPHLIHGGYLLGLPKEKTDKDQGDWERQENIMVEPLSRQLERLYHCTKFSYYVCGCN</sequence>
<accession>A0A1Y2DYP9</accession>
<dbReference type="EMBL" id="MCFJ01000007">
    <property type="protein sequence ID" value="ORY64422.1"/>
    <property type="molecule type" value="Genomic_DNA"/>
</dbReference>
<keyword evidence="1" id="KW-1133">Transmembrane helix</keyword>
<name>A0A1Y2DYP9_9PEZI</name>
<proteinExistence type="predicted"/>
<keyword evidence="1" id="KW-0472">Membrane</keyword>
<dbReference type="RefSeq" id="XP_040715836.1">
    <property type="nucleotide sequence ID" value="XM_040858404.1"/>
</dbReference>
<keyword evidence="3" id="KW-1185">Reference proteome</keyword>
<organism evidence="2 3">
    <name type="scientific">Pseudomassariella vexata</name>
    <dbReference type="NCBI Taxonomy" id="1141098"/>
    <lineage>
        <taxon>Eukaryota</taxon>
        <taxon>Fungi</taxon>
        <taxon>Dikarya</taxon>
        <taxon>Ascomycota</taxon>
        <taxon>Pezizomycotina</taxon>
        <taxon>Sordariomycetes</taxon>
        <taxon>Xylariomycetidae</taxon>
        <taxon>Amphisphaeriales</taxon>
        <taxon>Pseudomassariaceae</taxon>
        <taxon>Pseudomassariella</taxon>
    </lineage>
</organism>
<dbReference type="GeneID" id="63774616"/>
<dbReference type="OrthoDB" id="6770063at2759"/>
<evidence type="ECO:0000313" key="2">
    <source>
        <dbReference type="EMBL" id="ORY64422.1"/>
    </source>
</evidence>
<evidence type="ECO:0000256" key="1">
    <source>
        <dbReference type="SAM" id="Phobius"/>
    </source>
</evidence>
<dbReference type="Proteomes" id="UP000193689">
    <property type="component" value="Unassembled WGS sequence"/>
</dbReference>
<dbReference type="AlphaFoldDB" id="A0A1Y2DYP9"/>
<evidence type="ECO:0000313" key="3">
    <source>
        <dbReference type="Proteomes" id="UP000193689"/>
    </source>
</evidence>
<feature type="transmembrane region" description="Helical" evidence="1">
    <location>
        <begin position="33"/>
        <end position="54"/>
    </location>
</feature>
<keyword evidence="1" id="KW-0812">Transmembrane</keyword>
<gene>
    <name evidence="2" type="ORF">BCR38DRAFT_409790</name>
</gene>
<comment type="caution">
    <text evidence="2">The sequence shown here is derived from an EMBL/GenBank/DDBJ whole genome shotgun (WGS) entry which is preliminary data.</text>
</comment>
<reference evidence="2 3" key="1">
    <citation type="submission" date="2016-07" db="EMBL/GenBank/DDBJ databases">
        <title>Pervasive Adenine N6-methylation of Active Genes in Fungi.</title>
        <authorList>
            <consortium name="DOE Joint Genome Institute"/>
            <person name="Mondo S.J."/>
            <person name="Dannebaum R.O."/>
            <person name="Kuo R.C."/>
            <person name="Labutti K."/>
            <person name="Haridas S."/>
            <person name="Kuo A."/>
            <person name="Salamov A."/>
            <person name="Ahrendt S.R."/>
            <person name="Lipzen A."/>
            <person name="Sullivan W."/>
            <person name="Andreopoulos W.B."/>
            <person name="Clum A."/>
            <person name="Lindquist E."/>
            <person name="Daum C."/>
            <person name="Ramamoorthy G.K."/>
            <person name="Gryganskyi A."/>
            <person name="Culley D."/>
            <person name="Magnuson J.K."/>
            <person name="James T.Y."/>
            <person name="O'Malley M.A."/>
            <person name="Stajich J.E."/>
            <person name="Spatafora J.W."/>
            <person name="Visel A."/>
            <person name="Grigoriev I.V."/>
        </authorList>
    </citation>
    <scope>NUCLEOTIDE SEQUENCE [LARGE SCALE GENOMIC DNA]</scope>
    <source>
        <strain evidence="2 3">CBS 129021</strain>
    </source>
</reference>